<reference evidence="1 2" key="1">
    <citation type="journal article" date="2016" name="Nat. Commun.">
        <title>Thousands of microbial genomes shed light on interconnected biogeochemical processes in an aquifer system.</title>
        <authorList>
            <person name="Anantharaman K."/>
            <person name="Brown C.T."/>
            <person name="Hug L.A."/>
            <person name="Sharon I."/>
            <person name="Castelle C.J."/>
            <person name="Probst A.J."/>
            <person name="Thomas B.C."/>
            <person name="Singh A."/>
            <person name="Wilkins M.J."/>
            <person name="Karaoz U."/>
            <person name="Brodie E.L."/>
            <person name="Williams K.H."/>
            <person name="Hubbard S.S."/>
            <person name="Banfield J.F."/>
        </authorList>
    </citation>
    <scope>NUCLEOTIDE SEQUENCE [LARGE SCALE GENOMIC DNA]</scope>
</reference>
<gene>
    <name evidence="1" type="ORF">A3E29_01460</name>
</gene>
<evidence type="ECO:0000313" key="1">
    <source>
        <dbReference type="EMBL" id="OGE90773.1"/>
    </source>
</evidence>
<proteinExistence type="predicted"/>
<organism evidence="1 2">
    <name type="scientific">Candidatus Doudnabacteria bacterium RIFCSPHIGHO2_12_FULL_48_16</name>
    <dbReference type="NCBI Taxonomy" id="1817838"/>
    <lineage>
        <taxon>Bacteria</taxon>
        <taxon>Candidatus Doudnaibacteriota</taxon>
    </lineage>
</organism>
<protein>
    <submittedName>
        <fullName evidence="1">Uncharacterized protein</fullName>
    </submittedName>
</protein>
<dbReference type="EMBL" id="MFEY01000004">
    <property type="protein sequence ID" value="OGE90773.1"/>
    <property type="molecule type" value="Genomic_DNA"/>
</dbReference>
<accession>A0A1F5PLF6</accession>
<dbReference type="Proteomes" id="UP000177682">
    <property type="component" value="Unassembled WGS sequence"/>
</dbReference>
<dbReference type="AlphaFoldDB" id="A0A1F5PLF6"/>
<sequence length="188" mass="21104">MSEFTRVSDIWKAFWQALEEELLALGGQTHTLELLAKKDLRPAIRELARALVSAAAGRAVAPLPVKFDVQKALGIWKSGTLWEHRDLPYCVFTLQNTLNQTKLIVAISHAKAVQVELDLVTLDCPALNQGLDKPHQRLMHLGLCAGVIGDVTYHEEDHYVKFALKPVPGMDHRRLCIYDGGRVVFLDW</sequence>
<name>A0A1F5PLF6_9BACT</name>
<comment type="caution">
    <text evidence="1">The sequence shown here is derived from an EMBL/GenBank/DDBJ whole genome shotgun (WGS) entry which is preliminary data.</text>
</comment>
<evidence type="ECO:0000313" key="2">
    <source>
        <dbReference type="Proteomes" id="UP000177682"/>
    </source>
</evidence>